<keyword evidence="5" id="KW-0326">Glycosidase</keyword>
<organism evidence="5 6">
    <name type="scientific">Paenibacillus terrae</name>
    <dbReference type="NCBI Taxonomy" id="159743"/>
    <lineage>
        <taxon>Bacteria</taxon>
        <taxon>Bacillati</taxon>
        <taxon>Bacillota</taxon>
        <taxon>Bacilli</taxon>
        <taxon>Bacillales</taxon>
        <taxon>Paenibacillaceae</taxon>
        <taxon>Paenibacillus</taxon>
    </lineage>
</organism>
<evidence type="ECO:0000256" key="2">
    <source>
        <dbReference type="ARBA" id="ARBA00022679"/>
    </source>
</evidence>
<reference evidence="5 6" key="1">
    <citation type="submission" date="2014-11" db="EMBL/GenBank/DDBJ databases">
        <title>Draft Genome Sequences of Paenibacillus polymyxa NRRL B-30509 and Paenibacillus terrae NRRL B-30644, Strains from a Poultry Environment that Produce Tridecaptin A and Paenicidins.</title>
        <authorList>
            <person name="van Belkum M.J."/>
            <person name="Lohans C.T."/>
            <person name="Vederas J.C."/>
        </authorList>
    </citation>
    <scope>NUCLEOTIDE SEQUENCE [LARGE SCALE GENOMIC DNA]</scope>
    <source>
        <strain evidence="5 6">NRRL B-30644</strain>
    </source>
</reference>
<dbReference type="PANTHER" id="PTHR34106:SF1">
    <property type="entry name" value="1,4-BETA-MANNOSYL-N-ACETYLGLUCOSAMINE PHOSPHORYLASE"/>
    <property type="match status" value="1"/>
</dbReference>
<dbReference type="GO" id="GO:0016798">
    <property type="term" value="F:hydrolase activity, acting on glycosyl bonds"/>
    <property type="evidence" value="ECO:0007669"/>
    <property type="project" value="UniProtKB-KW"/>
</dbReference>
<dbReference type="Pfam" id="PF04041">
    <property type="entry name" value="Glyco_hydro_130"/>
    <property type="match status" value="1"/>
</dbReference>
<dbReference type="GO" id="GO:0071555">
    <property type="term" value="P:cell wall organization"/>
    <property type="evidence" value="ECO:0007669"/>
    <property type="project" value="UniProtKB-KW"/>
</dbReference>
<comment type="function">
    <text evidence="4">Converts 4-O-beta-D-mannopyranosyl-D-glucopyranose (Man-Glc) to mannose 1-phosphate (Man1P) and glucose.</text>
</comment>
<dbReference type="InterPro" id="IPR007184">
    <property type="entry name" value="Mannoside_phosphorylase"/>
</dbReference>
<dbReference type="AlphaFoldDB" id="A0A0D7X913"/>
<keyword evidence="5" id="KW-0378">Hydrolase</keyword>
<accession>A0A0D7X913</accession>
<dbReference type="PATRIC" id="fig|159743.3.peg.164"/>
<evidence type="ECO:0000256" key="4">
    <source>
        <dbReference type="HAMAP-Rule" id="MF_00928"/>
    </source>
</evidence>
<dbReference type="Proteomes" id="UP000032534">
    <property type="component" value="Unassembled WGS sequence"/>
</dbReference>
<evidence type="ECO:0000256" key="3">
    <source>
        <dbReference type="ARBA" id="ARBA00024356"/>
    </source>
</evidence>
<dbReference type="EC" id="2.4.1.281" evidence="4"/>
<dbReference type="InterPro" id="IPR028583">
    <property type="entry name" value="Man_Glc_phosphorylase"/>
</dbReference>
<keyword evidence="4" id="KW-0961">Cell wall biogenesis/degradation</keyword>
<dbReference type="GO" id="GO:0016758">
    <property type="term" value="F:hexosyltransferase activity"/>
    <property type="evidence" value="ECO:0007669"/>
    <property type="project" value="UniProtKB-UniRule"/>
</dbReference>
<dbReference type="InterPro" id="IPR023296">
    <property type="entry name" value="Glyco_hydro_beta-prop_sf"/>
</dbReference>
<dbReference type="PIRSF" id="PIRSF016202">
    <property type="entry name" value="PH1107"/>
    <property type="match status" value="1"/>
</dbReference>
<protein>
    <recommendedName>
        <fullName evidence="4">4-O-beta-D-mannosyl-D-glucose phosphorylase</fullName>
        <shortName evidence="4">MGP</shortName>
        <shortName evidence="4">Mannosylglucose phosphorylase</shortName>
        <ecNumber evidence="4">2.4.1.281</ecNumber>
    </recommendedName>
</protein>
<keyword evidence="4" id="KW-0119">Carbohydrate metabolism</keyword>
<evidence type="ECO:0000256" key="1">
    <source>
        <dbReference type="ARBA" id="ARBA00022676"/>
    </source>
</evidence>
<proteinExistence type="inferred from homology"/>
<dbReference type="GO" id="GO:0005975">
    <property type="term" value="P:carbohydrate metabolic process"/>
    <property type="evidence" value="ECO:0007669"/>
    <property type="project" value="UniProtKB-UniRule"/>
</dbReference>
<evidence type="ECO:0000313" key="5">
    <source>
        <dbReference type="EMBL" id="KJD47503.1"/>
    </source>
</evidence>
<sequence length="399" mass="45269">MIHTQYNKLLAQQEELITRLNEVNTTFYNGIYERYCYPVLTRHHVPLHWRFDLNEQTNPFFMERLGVNAALNPGAIYHEGKYILVSRTEGLDRKSFFALAESDNGIDQFRFIDAPLIWDDIDPDETNMYDMRLVKHEDGWIYGIYCSEKKDPDAPAHDTSSAVAQAGLVRTRDLRTWTRLPNISTRSPQQRNVVLHPEFVNGQYAFYTRPQDGFISTGSGGGIAFGLCEDITQPVIESETVIDERCYHTVYEAKNGQGPAPIKTSRGWIHIAHGVRNTAAGLRYVLYTFATNLEDPSCVIAKPGGHFIAPYDEERVGDVSNVIFCNGALVNEQNEVFIYYASSDTRIHVATTTVARLEDYTFNTPPDPLRSLGSAAVRRELIQRNEALLQARPHSSQRT</sequence>
<dbReference type="PANTHER" id="PTHR34106">
    <property type="entry name" value="GLYCOSIDASE"/>
    <property type="match status" value="1"/>
</dbReference>
<name>A0A0D7X913_9BACL</name>
<comment type="catalytic activity">
    <reaction evidence="4">
        <text>beta-D-mannosyl-(1-&gt;4)-D-glucose + phosphate = alpha-D-mannose 1-phosphate + D-glucose</text>
        <dbReference type="Rhea" id="RHEA:32531"/>
        <dbReference type="ChEBI" id="CHEBI:4167"/>
        <dbReference type="ChEBI" id="CHEBI:43474"/>
        <dbReference type="ChEBI" id="CHEBI:58409"/>
        <dbReference type="ChEBI" id="CHEBI:64351"/>
        <dbReference type="EC" id="2.4.1.281"/>
    </reaction>
</comment>
<dbReference type="EMBL" id="JTHP01000001">
    <property type="protein sequence ID" value="KJD47503.1"/>
    <property type="molecule type" value="Genomic_DNA"/>
</dbReference>
<keyword evidence="6" id="KW-1185">Reference proteome</keyword>
<comment type="caution">
    <text evidence="5">The sequence shown here is derived from an EMBL/GenBank/DDBJ whole genome shotgun (WGS) entry which is preliminary data.</text>
</comment>
<dbReference type="RefSeq" id="WP_044644295.1">
    <property type="nucleotide sequence ID" value="NZ_JTHP01000001.1"/>
</dbReference>
<comment type="similarity">
    <text evidence="3 4">Belongs to the glycosyl hydrolase 130 family.</text>
</comment>
<keyword evidence="2 4" id="KW-0808">Transferase</keyword>
<keyword evidence="1 4" id="KW-0328">Glycosyltransferase</keyword>
<dbReference type="OrthoDB" id="9759709at2"/>
<evidence type="ECO:0000313" key="6">
    <source>
        <dbReference type="Proteomes" id="UP000032534"/>
    </source>
</evidence>
<dbReference type="HAMAP" id="MF_00928">
    <property type="entry name" value="Man_Glc_phosphorylase"/>
    <property type="match status" value="1"/>
</dbReference>
<gene>
    <name evidence="5" type="ORF">QD47_00695</name>
</gene>
<dbReference type="Gene3D" id="2.115.10.20">
    <property type="entry name" value="Glycosyl hydrolase domain, family 43"/>
    <property type="match status" value="1"/>
</dbReference>
<dbReference type="SUPFAM" id="SSF75005">
    <property type="entry name" value="Arabinanase/levansucrase/invertase"/>
    <property type="match status" value="1"/>
</dbReference>